<dbReference type="PROSITE" id="PS00544">
    <property type="entry name" value="METMALONYL_COA_MUTASE"/>
    <property type="match status" value="1"/>
</dbReference>
<evidence type="ECO:0000256" key="6">
    <source>
        <dbReference type="ARBA" id="ARBA00023285"/>
    </source>
</evidence>
<dbReference type="RefSeq" id="WP_073000705.1">
    <property type="nucleotide sequence ID" value="NZ_FQUM01000003.1"/>
</dbReference>
<dbReference type="InterPro" id="IPR006099">
    <property type="entry name" value="MeMalonylCoA_mutase_a/b_cat"/>
</dbReference>
<dbReference type="Gene3D" id="3.20.20.240">
    <property type="entry name" value="Methylmalonyl-CoA mutase"/>
    <property type="match status" value="1"/>
</dbReference>
<dbReference type="EMBL" id="FQUM01000003">
    <property type="protein sequence ID" value="SHF09544.1"/>
    <property type="molecule type" value="Genomic_DNA"/>
</dbReference>
<dbReference type="SUPFAM" id="SSF52242">
    <property type="entry name" value="Cobalamin (vitamin B12)-binding domain"/>
    <property type="match status" value="1"/>
</dbReference>
<proteinExistence type="inferred from homology"/>
<dbReference type="STRING" id="1484053.SAMN05444274_103474"/>
<feature type="domain" description="Methylmalonyl-CoA mutase alpha/beta chain catalytic" evidence="7">
    <location>
        <begin position="124"/>
        <end position="478"/>
    </location>
</feature>
<reference evidence="8 9" key="1">
    <citation type="submission" date="2016-11" db="EMBL/GenBank/DDBJ databases">
        <authorList>
            <person name="Jaros S."/>
            <person name="Januszkiewicz K."/>
            <person name="Wedrychowicz H."/>
        </authorList>
    </citation>
    <scope>NUCLEOTIDE SEQUENCE [LARGE SCALE GENOMIC DNA]</scope>
    <source>
        <strain evidence="8 9">DSM 26910</strain>
    </source>
</reference>
<dbReference type="PANTHER" id="PTHR48101:SF1">
    <property type="entry name" value="METHYLMALONYL-COA MUTASE, LARGE SUBUNIT"/>
    <property type="match status" value="1"/>
</dbReference>
<dbReference type="InterPro" id="IPR058549">
    <property type="entry name" value="MeMalonylCoA_mutase_a/b_site"/>
</dbReference>
<dbReference type="AlphaFoldDB" id="A0A1M4YUQ5"/>
<dbReference type="InterPro" id="IPR036724">
    <property type="entry name" value="Cobalamin-bd_sf"/>
</dbReference>
<keyword evidence="4" id="KW-0846">Cobalamin</keyword>
<name>A0A1M4YUQ5_9BACT</name>
<evidence type="ECO:0000256" key="3">
    <source>
        <dbReference type="ARBA" id="ARBA00012398"/>
    </source>
</evidence>
<evidence type="ECO:0000256" key="5">
    <source>
        <dbReference type="ARBA" id="ARBA00023235"/>
    </source>
</evidence>
<evidence type="ECO:0000313" key="8">
    <source>
        <dbReference type="EMBL" id="SHF09544.1"/>
    </source>
</evidence>
<evidence type="ECO:0000256" key="1">
    <source>
        <dbReference type="ARBA" id="ARBA00001922"/>
    </source>
</evidence>
<comment type="cofactor">
    <cofactor evidence="1">
        <name>adenosylcob(III)alamin</name>
        <dbReference type="ChEBI" id="CHEBI:18408"/>
    </cofactor>
</comment>
<keyword evidence="6" id="KW-0170">Cobalt</keyword>
<dbReference type="Pfam" id="PF01642">
    <property type="entry name" value="MM_CoA_mutase"/>
    <property type="match status" value="2"/>
</dbReference>
<comment type="similarity">
    <text evidence="2">Belongs to the methylmalonyl-CoA mutase family.</text>
</comment>
<dbReference type="OrthoDB" id="9762378at2"/>
<evidence type="ECO:0000259" key="7">
    <source>
        <dbReference type="Pfam" id="PF01642"/>
    </source>
</evidence>
<dbReference type="CDD" id="cd03677">
    <property type="entry name" value="MM_CoA_mutase_beta"/>
    <property type="match status" value="1"/>
</dbReference>
<dbReference type="EC" id="5.4.99.2" evidence="3"/>
<dbReference type="Proteomes" id="UP000184164">
    <property type="component" value="Unassembled WGS sequence"/>
</dbReference>
<sequence length="620" mass="69139">MTDQNQKLFTNFPPVTTEEWEAKINADLKGRDYERALVWRTHEGFNVRPYYRRQNLEGLDFLNALPGEFPYVRGNKKTGNEWLIRQDIAVKDFSEANKKALSILGKGVNSLGFCFDCATKVEKADLEILLKDICLEAVEINFICRCGNCNCALPFAEYISERKENKNNIVGSSSSDPIGSFVLKGKLKPDALDEIANAINKTRKIPHFRVIGVNGKFFANSGASIVQELAFSLAQGVEYLTKLTDAGLNIEYVAGNIKFNFGISNNYFMEIAKLRAARLLWAQIVKAFNPKNDEVAELISHCETNSYNKTIYDPYVNMLRTQTEAMSAVLGGADSITVLPFNAILGDTTEFSERIARNQQILLKEESHLDKVSDPGAGSYYIENLTASLAEHAWKLFLEVQKKGGFIQAFKKGFIQNEIKTMAAKRSTSAALRRENLLGVNQFPNFTETAKTDFPDWVFEATDNTEQGADVETLKPYRIAQPFEALRYKTDMYAKDNKRPVAFMLTMGNLAMRKARAQFSCNFFAVAGFEVIDNNGFDSAAAGVEAARAKNADIVVVCSSDEEYAEIAPQIAGLLDKEILVIAGAPKCQPELEEKGITNFVHVKSNILEDLKAYQTKLGI</sequence>
<organism evidence="8 9">
    <name type="scientific">Mariniphaga anaerophila</name>
    <dbReference type="NCBI Taxonomy" id="1484053"/>
    <lineage>
        <taxon>Bacteria</taxon>
        <taxon>Pseudomonadati</taxon>
        <taxon>Bacteroidota</taxon>
        <taxon>Bacteroidia</taxon>
        <taxon>Marinilabiliales</taxon>
        <taxon>Prolixibacteraceae</taxon>
        <taxon>Mariniphaga</taxon>
    </lineage>
</organism>
<evidence type="ECO:0000313" key="9">
    <source>
        <dbReference type="Proteomes" id="UP000184164"/>
    </source>
</evidence>
<protein>
    <recommendedName>
        <fullName evidence="3">methylmalonyl-CoA mutase</fullName>
        <ecNumber evidence="3">5.4.99.2</ecNumber>
    </recommendedName>
</protein>
<accession>A0A1M4YUQ5</accession>
<dbReference type="InterPro" id="IPR016176">
    <property type="entry name" value="Cbl-dep_enz_cat"/>
</dbReference>
<dbReference type="SUPFAM" id="SSF51703">
    <property type="entry name" value="Cobalamin (vitamin B12)-dependent enzymes"/>
    <property type="match status" value="1"/>
</dbReference>
<dbReference type="GO" id="GO:0031419">
    <property type="term" value="F:cobalamin binding"/>
    <property type="evidence" value="ECO:0007669"/>
    <property type="project" value="UniProtKB-KW"/>
</dbReference>
<keyword evidence="5" id="KW-0413">Isomerase</keyword>
<dbReference type="GO" id="GO:0016866">
    <property type="term" value="F:intramolecular transferase activity"/>
    <property type="evidence" value="ECO:0007669"/>
    <property type="project" value="InterPro"/>
</dbReference>
<dbReference type="PANTHER" id="PTHR48101">
    <property type="entry name" value="METHYLMALONYL-COA MUTASE, MITOCHONDRIAL-RELATED"/>
    <property type="match status" value="1"/>
</dbReference>
<evidence type="ECO:0000256" key="2">
    <source>
        <dbReference type="ARBA" id="ARBA00008465"/>
    </source>
</evidence>
<dbReference type="GO" id="GO:0046872">
    <property type="term" value="F:metal ion binding"/>
    <property type="evidence" value="ECO:0007669"/>
    <property type="project" value="InterPro"/>
</dbReference>
<feature type="domain" description="Methylmalonyl-CoA mutase alpha/beta chain catalytic" evidence="7">
    <location>
        <begin position="41"/>
        <end position="121"/>
    </location>
</feature>
<dbReference type="Gene3D" id="3.40.50.280">
    <property type="entry name" value="Cobalamin-binding domain"/>
    <property type="match status" value="1"/>
</dbReference>
<gene>
    <name evidence="8" type="ORF">SAMN05444274_103474</name>
</gene>
<keyword evidence="9" id="KW-1185">Reference proteome</keyword>
<evidence type="ECO:0000256" key="4">
    <source>
        <dbReference type="ARBA" id="ARBA00022628"/>
    </source>
</evidence>